<keyword evidence="2" id="KW-0418">Kinase</keyword>
<keyword evidence="3" id="KW-1185">Reference proteome</keyword>
<dbReference type="Proteomes" id="UP000054558">
    <property type="component" value="Unassembled WGS sequence"/>
</dbReference>
<dbReference type="PROSITE" id="PS50011">
    <property type="entry name" value="PROTEIN_KINASE_DOM"/>
    <property type="match status" value="1"/>
</dbReference>
<dbReference type="SUPFAM" id="SSF56112">
    <property type="entry name" value="Protein kinase-like (PK-like)"/>
    <property type="match status" value="1"/>
</dbReference>
<evidence type="ECO:0000313" key="2">
    <source>
        <dbReference type="EMBL" id="GAQ87247.1"/>
    </source>
</evidence>
<reference evidence="2 3" key="1">
    <citation type="journal article" date="2014" name="Nat. Commun.">
        <title>Klebsormidium flaccidum genome reveals primary factors for plant terrestrial adaptation.</title>
        <authorList>
            <person name="Hori K."/>
            <person name="Maruyama F."/>
            <person name="Fujisawa T."/>
            <person name="Togashi T."/>
            <person name="Yamamoto N."/>
            <person name="Seo M."/>
            <person name="Sato S."/>
            <person name="Yamada T."/>
            <person name="Mori H."/>
            <person name="Tajima N."/>
            <person name="Moriyama T."/>
            <person name="Ikeuchi M."/>
            <person name="Watanabe M."/>
            <person name="Wada H."/>
            <person name="Kobayashi K."/>
            <person name="Saito M."/>
            <person name="Masuda T."/>
            <person name="Sasaki-Sekimoto Y."/>
            <person name="Mashiguchi K."/>
            <person name="Awai K."/>
            <person name="Shimojima M."/>
            <person name="Masuda S."/>
            <person name="Iwai M."/>
            <person name="Nobusawa T."/>
            <person name="Narise T."/>
            <person name="Kondo S."/>
            <person name="Saito H."/>
            <person name="Sato R."/>
            <person name="Murakawa M."/>
            <person name="Ihara Y."/>
            <person name="Oshima-Yamada Y."/>
            <person name="Ohtaka K."/>
            <person name="Satoh M."/>
            <person name="Sonobe K."/>
            <person name="Ishii M."/>
            <person name="Ohtani R."/>
            <person name="Kanamori-Sato M."/>
            <person name="Honoki R."/>
            <person name="Miyazaki D."/>
            <person name="Mochizuki H."/>
            <person name="Umetsu J."/>
            <person name="Higashi K."/>
            <person name="Shibata D."/>
            <person name="Kamiya Y."/>
            <person name="Sato N."/>
            <person name="Nakamura Y."/>
            <person name="Tabata S."/>
            <person name="Ida S."/>
            <person name="Kurokawa K."/>
            <person name="Ohta H."/>
        </authorList>
    </citation>
    <scope>NUCLEOTIDE SEQUENCE [LARGE SCALE GENOMIC DNA]</scope>
    <source>
        <strain evidence="2 3">NIES-2285</strain>
    </source>
</reference>
<dbReference type="InterPro" id="IPR011009">
    <property type="entry name" value="Kinase-like_dom_sf"/>
</dbReference>
<organism evidence="2 3">
    <name type="scientific">Klebsormidium nitens</name>
    <name type="common">Green alga</name>
    <name type="synonym">Ulothrix nitens</name>
    <dbReference type="NCBI Taxonomy" id="105231"/>
    <lineage>
        <taxon>Eukaryota</taxon>
        <taxon>Viridiplantae</taxon>
        <taxon>Streptophyta</taxon>
        <taxon>Klebsormidiophyceae</taxon>
        <taxon>Klebsormidiales</taxon>
        <taxon>Klebsormidiaceae</taxon>
        <taxon>Klebsormidium</taxon>
    </lineage>
</organism>
<gene>
    <name evidence="2" type="ORF">KFL_003410040</name>
</gene>
<keyword evidence="2" id="KW-0808">Transferase</keyword>
<name>A0A1Y1IEV8_KLENI</name>
<sequence>MTGKRLRLSQRTPKTAADPEVLQVVEKFVEKSGSQLANGWKLGKQLGRGNQGAVYLLEDEDGNGAGRVLKLVWNKTKAAIVGGFVLMEREWAIGRRLNLLNEEDGFLEGFTQTGSKILDKDGSFLGTVLEKLNGKGAKNRLEDPKFNDIDYILEMMTEVLRALDRARSTIGFRHGDMHIRNVMEHRVEEESGGPELETDKVSFRVRVNLRGLHFKIIDLGHAEIIEDQADDYEKIVKKMEADPPELPKLSPEKVYRAAFVNRDDVWRFVRSVSQYLGVRVWHEEDKLKVQLLLSIIKEITGNIHRAHFAMSNKAGEAKRTSCEKAMSVGGTCFTFKWFNVNIHAYFFPGRPTITPREALDFIEKRKKELGLTDRELHVSKQV</sequence>
<evidence type="ECO:0000313" key="3">
    <source>
        <dbReference type="Proteomes" id="UP000054558"/>
    </source>
</evidence>
<dbReference type="GO" id="GO:0005524">
    <property type="term" value="F:ATP binding"/>
    <property type="evidence" value="ECO:0007669"/>
    <property type="project" value="InterPro"/>
</dbReference>
<dbReference type="GO" id="GO:0004672">
    <property type="term" value="F:protein kinase activity"/>
    <property type="evidence" value="ECO:0007669"/>
    <property type="project" value="InterPro"/>
</dbReference>
<protein>
    <submittedName>
        <fullName evidence="2">Protein kinase-like superfamily protein</fullName>
    </submittedName>
</protein>
<feature type="domain" description="Protein kinase" evidence="1">
    <location>
        <begin position="40"/>
        <end position="382"/>
    </location>
</feature>
<dbReference type="EMBL" id="DF237290">
    <property type="protein sequence ID" value="GAQ87247.1"/>
    <property type="molecule type" value="Genomic_DNA"/>
</dbReference>
<proteinExistence type="predicted"/>
<evidence type="ECO:0000259" key="1">
    <source>
        <dbReference type="PROSITE" id="PS50011"/>
    </source>
</evidence>
<accession>A0A1Y1IEV8</accession>
<dbReference type="AlphaFoldDB" id="A0A1Y1IEV8"/>
<dbReference type="InterPro" id="IPR000719">
    <property type="entry name" value="Prot_kinase_dom"/>
</dbReference>
<dbReference type="Gene3D" id="1.10.510.10">
    <property type="entry name" value="Transferase(Phosphotransferase) domain 1"/>
    <property type="match status" value="1"/>
</dbReference>